<evidence type="ECO:0000256" key="4">
    <source>
        <dbReference type="SAM" id="MobiDB-lite"/>
    </source>
</evidence>
<dbReference type="PROSITE" id="PS50297">
    <property type="entry name" value="ANK_REP_REGION"/>
    <property type="match status" value="2"/>
</dbReference>
<evidence type="ECO:0000256" key="2">
    <source>
        <dbReference type="ARBA" id="ARBA00023043"/>
    </source>
</evidence>
<dbReference type="PROSITE" id="PS50088">
    <property type="entry name" value="ANK_REPEAT"/>
    <property type="match status" value="4"/>
</dbReference>
<feature type="compositionally biased region" description="Low complexity" evidence="4">
    <location>
        <begin position="950"/>
        <end position="963"/>
    </location>
</feature>
<evidence type="ECO:0000313" key="6">
    <source>
        <dbReference type="Proteomes" id="UP000078046"/>
    </source>
</evidence>
<comment type="caution">
    <text evidence="5">The sequence shown here is derived from an EMBL/GenBank/DDBJ whole genome shotgun (WGS) entry which is preliminary data.</text>
</comment>
<evidence type="ECO:0000256" key="1">
    <source>
        <dbReference type="ARBA" id="ARBA00022737"/>
    </source>
</evidence>
<dbReference type="InterPro" id="IPR036770">
    <property type="entry name" value="Ankyrin_rpt-contain_sf"/>
</dbReference>
<dbReference type="EMBL" id="LWCA01000442">
    <property type="protein sequence ID" value="OAF68462.1"/>
    <property type="molecule type" value="Genomic_DNA"/>
</dbReference>
<evidence type="ECO:0000256" key="3">
    <source>
        <dbReference type="PROSITE-ProRule" id="PRU00023"/>
    </source>
</evidence>
<evidence type="ECO:0000313" key="5">
    <source>
        <dbReference type="EMBL" id="OAF68462.1"/>
    </source>
</evidence>
<feature type="compositionally biased region" description="Polar residues" evidence="4">
    <location>
        <begin position="697"/>
        <end position="721"/>
    </location>
</feature>
<dbReference type="OrthoDB" id="341259at2759"/>
<keyword evidence="6" id="KW-1185">Reference proteome</keyword>
<dbReference type="PANTHER" id="PTHR24173:SF74">
    <property type="entry name" value="ANKYRIN REPEAT DOMAIN-CONTAINING PROTEIN 16"/>
    <property type="match status" value="1"/>
</dbReference>
<dbReference type="Pfam" id="PF12796">
    <property type="entry name" value="Ank_2"/>
    <property type="match status" value="2"/>
</dbReference>
<gene>
    <name evidence="5" type="ORF">A3Q56_03788</name>
</gene>
<keyword evidence="1" id="KW-0677">Repeat</keyword>
<organism evidence="5 6">
    <name type="scientific">Intoshia linei</name>
    <dbReference type="NCBI Taxonomy" id="1819745"/>
    <lineage>
        <taxon>Eukaryota</taxon>
        <taxon>Metazoa</taxon>
        <taxon>Spiralia</taxon>
        <taxon>Lophotrochozoa</taxon>
        <taxon>Mesozoa</taxon>
        <taxon>Orthonectida</taxon>
        <taxon>Rhopaluridae</taxon>
        <taxon>Intoshia</taxon>
    </lineage>
</organism>
<dbReference type="SMART" id="SM00248">
    <property type="entry name" value="ANK"/>
    <property type="match status" value="8"/>
</dbReference>
<dbReference type="PANTHER" id="PTHR24173">
    <property type="entry name" value="ANKYRIN REPEAT CONTAINING"/>
    <property type="match status" value="1"/>
</dbReference>
<feature type="repeat" description="ANK" evidence="3">
    <location>
        <begin position="134"/>
        <end position="166"/>
    </location>
</feature>
<name>A0A177B405_9BILA</name>
<dbReference type="InterPro" id="IPR002110">
    <property type="entry name" value="Ankyrin_rpt"/>
</dbReference>
<feature type="region of interest" description="Disordered" evidence="4">
    <location>
        <begin position="697"/>
        <end position="773"/>
    </location>
</feature>
<feature type="repeat" description="ANK" evidence="3">
    <location>
        <begin position="354"/>
        <end position="386"/>
    </location>
</feature>
<accession>A0A177B405</accession>
<reference evidence="5 6" key="1">
    <citation type="submission" date="2016-04" db="EMBL/GenBank/DDBJ databases">
        <title>The genome of Intoshia linei affirms orthonectids as highly simplified spiralians.</title>
        <authorList>
            <person name="Mikhailov K.V."/>
            <person name="Slusarev G.S."/>
            <person name="Nikitin M.A."/>
            <person name="Logacheva M.D."/>
            <person name="Penin A."/>
            <person name="Aleoshin V."/>
            <person name="Panchin Y.V."/>
        </authorList>
    </citation>
    <scope>NUCLEOTIDE SEQUENCE [LARGE SCALE GENOMIC DNA]</scope>
    <source>
        <strain evidence="5">Intl2013</strain>
        <tissue evidence="5">Whole animal</tissue>
    </source>
</reference>
<proteinExistence type="predicted"/>
<dbReference type="Proteomes" id="UP000078046">
    <property type="component" value="Unassembled WGS sequence"/>
</dbReference>
<protein>
    <submittedName>
        <fullName evidence="5">Putative ankyrin repeat protein</fullName>
    </submittedName>
</protein>
<sequence>MTISILSFIKEYGSETLNLIRDNKVKRLRHLLDRKLRSKDLIGRLFTCNIKHKPSKKVICPIMLAARLPDPNMLQLMIEYGVDVNYIHQSYSFGGSNSENANRSMDAGAHAPLKPMSITTSREIAYSHQNRKIALSTPLHVATELSLYSNVELLLEKHANPDPRDHNGETPLHIAVRTGDIIMVRMLLYRGADTRNIDSIYNSPIHWATLYGHRGLVELLVKYDADIYQKSGNRLGGLIPIHIASREGHTHLIEYFSSYDKNSPHLKISCYGDTIEQMPIHLAALHGHIQCVEYMYEKHYVDLGITDSNYNTPLHLVLIRPHAMHSMQNKSKFIETAIYLINKCPESVNGRNNNGDTPLHLAAANSFRTVVEHLLKRDANPFSLNDRNLQPINYVSNEDPVTIQLLEMGMNDYRLKDKRDSTPKLEIKSHKNNLFNEKEEQNNYKKDIDAENVFLPNSNSTDYKENFIPNQNTANLSNRLKMSESTYKKNLPTNEEFGLIDNTLEGEPLGTPIESKVVRFPSKIKRIDVNIQDVNDTFEMTNINEKFKEIDDSLIKKNKSTSDSHKPHSDYRCVNYEKFNSNLTFRDYEENFNKDNYRIVSPTSHLNNQSNDYITSLMGSKERVVENIQNETRDYVLVNTSTDYKIPTLNQSIISNDQFRNDAQNNRFCQMRPNVEVRDIEGITDLRQKKIIPSTRCRSGSRTIVSDGYSLNNTPYSNQYDDSNDDHISSPTGEVKMSSDFKISSDGLDTNNNNSKNNNVSSQPNVPHYEGYRCKSFTDDQSMRPKTLQSSACSNDLSQSVTEQNLNSSVFKDESNFDSNYNYHTDSSYIRNVSESIYGKGKCKSNQAKSSSKHNLSVTFSENIKVVDIDNDDDIVESAKSFDNVDDYKRTSSPLQYTYKKFTENSQFSQQPQKFKNSKEIYIHSNNSNLQHPKMVPEYKQKPFMKKSNLKSSSVSTSHSTSDSDYDLLDVKDYNTQTNNIKRDSYNRSSTIDDYKSRYDEFRFPKDEPLDDCRNPYIHKMMKPIFEKKREKSNIKEARVNDNVYDTVVKLNPSQVPEKMKNLSYNSNVNNENNRSTIRNNAVNEKSHHKARQDISNVENEPSFNSIVDTEGYTNRNYDDSIKYRNNVYKSESNIFKHHVRKRNLGIKLKQEKEYTVNNFDNIETSKIYTNDPKRQQDAIYTLKELSQSGIFGESKTKKKEKFDTIETSEKIDVSKKNEYSINRNVPNKRSKRRYSLTDKIKYNKNTTKSVDNVNFVNNISQHSSPRHSVPDNHFLNDSGKNVFNDVGKIKDSNKLEAFWIKTCRLSKKSYAKNKKLQIFIVENEFDLPERYFYSLGQNNSRPLFIAKSVKDEKKFTITFRLGTDWKTLVSTLFNRSIRQSEMTNFCRDIKTKCGGYVNKEIIELFQRWMNIMGSEKANISNLYEILKRCQIQFYDTRMSIATIAKMIPRHSISNIPKRMNNDDRNASFSEEYFKSQTHLSEFNGSFNDVQKLNQSFSAFTIPTFDEAKSIYSRNNI</sequence>
<feature type="compositionally biased region" description="Low complexity" evidence="4">
    <location>
        <begin position="751"/>
        <end position="765"/>
    </location>
</feature>
<feature type="region of interest" description="Disordered" evidence="4">
    <location>
        <begin position="946"/>
        <end position="965"/>
    </location>
</feature>
<keyword evidence="2 3" id="KW-0040">ANK repeat</keyword>
<feature type="repeat" description="ANK" evidence="3">
    <location>
        <begin position="200"/>
        <end position="232"/>
    </location>
</feature>
<dbReference type="SUPFAM" id="SSF48403">
    <property type="entry name" value="Ankyrin repeat"/>
    <property type="match status" value="1"/>
</dbReference>
<feature type="repeat" description="ANK" evidence="3">
    <location>
        <begin position="167"/>
        <end position="199"/>
    </location>
</feature>
<dbReference type="Gene3D" id="1.25.40.20">
    <property type="entry name" value="Ankyrin repeat-containing domain"/>
    <property type="match status" value="1"/>
</dbReference>